<keyword evidence="2" id="KW-0285">Flavoprotein</keyword>
<feature type="domain" description="FAD/NAD(P)-binding" evidence="5">
    <location>
        <begin position="50"/>
        <end position="333"/>
    </location>
</feature>
<dbReference type="AlphaFoldDB" id="A0A9P6NLN7"/>
<reference evidence="6" key="1">
    <citation type="submission" date="2013-11" db="EMBL/GenBank/DDBJ databases">
        <title>Genome sequence of the fusiform rust pathogen reveals effectors for host alternation and coevolution with pine.</title>
        <authorList>
            <consortium name="DOE Joint Genome Institute"/>
            <person name="Smith K."/>
            <person name="Pendleton A."/>
            <person name="Kubisiak T."/>
            <person name="Anderson C."/>
            <person name="Salamov A."/>
            <person name="Aerts A."/>
            <person name="Riley R."/>
            <person name="Clum A."/>
            <person name="Lindquist E."/>
            <person name="Ence D."/>
            <person name="Campbell M."/>
            <person name="Kronenberg Z."/>
            <person name="Feau N."/>
            <person name="Dhillon B."/>
            <person name="Hamelin R."/>
            <person name="Burleigh J."/>
            <person name="Smith J."/>
            <person name="Yandell M."/>
            <person name="Nelson C."/>
            <person name="Grigoriev I."/>
            <person name="Davis J."/>
        </authorList>
    </citation>
    <scope>NUCLEOTIDE SEQUENCE</scope>
    <source>
        <strain evidence="6">G11</strain>
    </source>
</reference>
<dbReference type="OrthoDB" id="202203at2759"/>
<comment type="similarity">
    <text evidence="1">Belongs to the FAD-dependent oxidoreductase family.</text>
</comment>
<dbReference type="InterPro" id="IPR036188">
    <property type="entry name" value="FAD/NAD-bd_sf"/>
</dbReference>
<evidence type="ECO:0000313" key="7">
    <source>
        <dbReference type="Proteomes" id="UP000886653"/>
    </source>
</evidence>
<dbReference type="Gene3D" id="3.50.50.100">
    <property type="match status" value="1"/>
</dbReference>
<dbReference type="PRINTS" id="PR00368">
    <property type="entry name" value="FADPNR"/>
</dbReference>
<keyword evidence="4" id="KW-0560">Oxidoreductase</keyword>
<gene>
    <name evidence="6" type="ORF">CROQUDRAFT_657624</name>
</gene>
<dbReference type="PANTHER" id="PTHR43735">
    <property type="entry name" value="APOPTOSIS-INDUCING FACTOR 1"/>
    <property type="match status" value="1"/>
</dbReference>
<proteinExistence type="inferred from homology"/>
<evidence type="ECO:0000256" key="1">
    <source>
        <dbReference type="ARBA" id="ARBA00006442"/>
    </source>
</evidence>
<keyword evidence="3" id="KW-0274">FAD</keyword>
<dbReference type="SUPFAM" id="SSF51905">
    <property type="entry name" value="FAD/NAD(P)-binding domain"/>
    <property type="match status" value="1"/>
</dbReference>
<dbReference type="EMBL" id="MU167263">
    <property type="protein sequence ID" value="KAG0146298.1"/>
    <property type="molecule type" value="Genomic_DNA"/>
</dbReference>
<dbReference type="Pfam" id="PF07992">
    <property type="entry name" value="Pyr_redox_2"/>
    <property type="match status" value="1"/>
</dbReference>
<dbReference type="GO" id="GO:0005737">
    <property type="term" value="C:cytoplasm"/>
    <property type="evidence" value="ECO:0007669"/>
    <property type="project" value="TreeGrafter"/>
</dbReference>
<dbReference type="PRINTS" id="PR00411">
    <property type="entry name" value="PNDRDTASEI"/>
</dbReference>
<keyword evidence="7" id="KW-1185">Reference proteome</keyword>
<comment type="caution">
    <text evidence="6">The sequence shown here is derived from an EMBL/GenBank/DDBJ whole genome shotgun (WGS) entry which is preliminary data.</text>
</comment>
<accession>A0A9P6NLN7</accession>
<evidence type="ECO:0000256" key="2">
    <source>
        <dbReference type="ARBA" id="ARBA00022630"/>
    </source>
</evidence>
<evidence type="ECO:0000256" key="4">
    <source>
        <dbReference type="ARBA" id="ARBA00023002"/>
    </source>
</evidence>
<sequence length="424" mass="45534">MANSNSDIATILVIGLSGAGLKTFKLLLDKLYPSCGSSDAGRALQIIAIEKSEFAYWPPGSLRASVEPGFEKNIFASFENVIPKRIKNDPDKSKHVKVITGVEVLKLDLVKKLATVNRNLESYGLVGTDLSFDFLVIATGSTYPFPCRPPSNANSIEETQAEFRSLQTAIESSKSLLIVGGGVVALEFAGEVSYRYSSASTRKKITIVSSAPALLTDHSKNLGSSIESQLLGRGVEIIYGYKVDLAAADIKETSKLDSLTKFNLKANKDGSTQIVEADFVFLAIGNKPNSLLVSEQYRNPLNKGIKVNKHLQVLSNDSSKPLHGIYAVGDVSDFEESKLYAALDGQAATVSKNILLDITIPNGPSEKVVHKPIQGTISIPLGAYGGASEILGFTTGLGPLATSLAKGRGLFIWMFRSMYPDKPK</sequence>
<dbReference type="GO" id="GO:0050660">
    <property type="term" value="F:flavin adenine dinucleotide binding"/>
    <property type="evidence" value="ECO:0007669"/>
    <property type="project" value="TreeGrafter"/>
</dbReference>
<name>A0A9P6NLN7_9BASI</name>
<dbReference type="InterPro" id="IPR023753">
    <property type="entry name" value="FAD/NAD-binding_dom"/>
</dbReference>
<protein>
    <recommendedName>
        <fullName evidence="5">FAD/NAD(P)-binding domain-containing protein</fullName>
    </recommendedName>
</protein>
<evidence type="ECO:0000313" key="6">
    <source>
        <dbReference type="EMBL" id="KAG0146298.1"/>
    </source>
</evidence>
<evidence type="ECO:0000259" key="5">
    <source>
        <dbReference type="Pfam" id="PF07992"/>
    </source>
</evidence>
<dbReference type="PANTHER" id="PTHR43735:SF3">
    <property type="entry name" value="FERROPTOSIS SUPPRESSOR PROTEIN 1"/>
    <property type="match status" value="1"/>
</dbReference>
<evidence type="ECO:0000256" key="3">
    <source>
        <dbReference type="ARBA" id="ARBA00022827"/>
    </source>
</evidence>
<dbReference type="Proteomes" id="UP000886653">
    <property type="component" value="Unassembled WGS sequence"/>
</dbReference>
<dbReference type="GO" id="GO:0004174">
    <property type="term" value="F:electron-transferring-flavoprotein dehydrogenase activity"/>
    <property type="evidence" value="ECO:0007669"/>
    <property type="project" value="TreeGrafter"/>
</dbReference>
<organism evidence="6 7">
    <name type="scientific">Cronartium quercuum f. sp. fusiforme G11</name>
    <dbReference type="NCBI Taxonomy" id="708437"/>
    <lineage>
        <taxon>Eukaryota</taxon>
        <taxon>Fungi</taxon>
        <taxon>Dikarya</taxon>
        <taxon>Basidiomycota</taxon>
        <taxon>Pucciniomycotina</taxon>
        <taxon>Pucciniomycetes</taxon>
        <taxon>Pucciniales</taxon>
        <taxon>Coleosporiaceae</taxon>
        <taxon>Cronartium</taxon>
    </lineage>
</organism>